<dbReference type="Proteomes" id="UP000001357">
    <property type="component" value="Unassembled WGS sequence"/>
</dbReference>
<gene>
    <name evidence="3" type="ORF">MONBRDRAFT_27183</name>
</gene>
<protein>
    <recommendedName>
        <fullName evidence="5">LisH domain-containing protein</fullName>
    </recommendedName>
</protein>
<dbReference type="PANTHER" id="PTHR39063:SF1">
    <property type="entry name" value="OFD1 CENTRIOLE AND CENTRIOLAR SATELLITE PROTEIN"/>
    <property type="match status" value="1"/>
</dbReference>
<dbReference type="GO" id="GO:0060287">
    <property type="term" value="P:epithelial cilium movement involved in determination of left/right asymmetry"/>
    <property type="evidence" value="ECO:0000318"/>
    <property type="project" value="GO_Central"/>
</dbReference>
<feature type="region of interest" description="Disordered" evidence="2">
    <location>
        <begin position="824"/>
        <end position="851"/>
    </location>
</feature>
<evidence type="ECO:0000256" key="2">
    <source>
        <dbReference type="SAM" id="MobiDB-lite"/>
    </source>
</evidence>
<evidence type="ECO:0008006" key="5">
    <source>
        <dbReference type="Google" id="ProtNLM"/>
    </source>
</evidence>
<organism evidence="3 4">
    <name type="scientific">Monosiga brevicollis</name>
    <name type="common">Choanoflagellate</name>
    <dbReference type="NCBI Taxonomy" id="81824"/>
    <lineage>
        <taxon>Eukaryota</taxon>
        <taxon>Choanoflagellata</taxon>
        <taxon>Craspedida</taxon>
        <taxon>Salpingoecidae</taxon>
        <taxon>Monosiga</taxon>
    </lineage>
</organism>
<keyword evidence="1" id="KW-0175">Coiled coil</keyword>
<keyword evidence="4" id="KW-1185">Reference proteome</keyword>
<sequence>MAVTAGRFRQELRERLRRHGHLNSLRSSLQAALLADFHAGGAPVPGAAGARRKPGFWHALEALIAQHFTVRHDDVMLHCHLADGRLRPDEVQHLSLRALLQAMNLPCESMHLALDRLRLTEAQIRELTQKSSEEATPDSSSAPSIHDAQPPPSLLAALVLAGLQFLTTEQVPSHNHETPKDWERALAEVHRQAEARAQARLATEQERFRQTELLQMRLQERERLARELEDTRTQLQTAYEARAQALQQREERADDERRRLAAQLKTDANEQLAAKRRELDALETELRQHLNTLTLQQQGTSALEEQLHAARAQTQQLAAQLQFATATRGQLEGQVASLQTRLEHQSDYANIRYQTQEQERRIHALTKALDLAAERHDLMEHRLRAADDHTRAVVQDHEERWELAMAQQAQQQQQLQAHIHRLQLKLSRSRSKEQLDARRDEVRGAREANLALRKQLVLAGADPSSFPTIPQPALQENRAHHDWRPTQPSSQASHPPPSQHQSALLFAQRQIEQLEADDKELEHRMASFLREGRRPVSAAAEVPHATQLRLGPRAAVLQDLYPSSAATQGAGSSEARAPPNLPAAPSPQHGVKPHGPIGSFAVTSPAPHEPEPDKGARVTDMPQAQAESGPDAAFSAHRSRQVGPSEISRPASATVRPVTPPHVLAFSPAFQQETRPPRPGSSPRPSAHSSPQAQSPPAPVATVRPATPPHPPPVSPCFAEETVPPPTSAPPAATTSMPAVDNSPIQSRLQPVSSVTTSTPTPGPRATSLLSSLQQELGFSAAPQATSPPQAMPAFTVAAASPGSQSPDTSVVASSIVSHASLLERASASRHSSPAAPKSETQSGNALPGVAQDDPLAAYMAIVARNRANKDEAAAPAAAQQSRTASPVPSHDSFAAASFQLSDAQTITPRGSPAVAAVSSRIGGSDFDLESVDEHIASADLSAVPDDPSLVPSDPSSGGLW</sequence>
<evidence type="ECO:0000313" key="3">
    <source>
        <dbReference type="EMBL" id="EDQ87383.1"/>
    </source>
</evidence>
<feature type="region of interest" description="Disordered" evidence="2">
    <location>
        <begin position="869"/>
        <end position="892"/>
    </location>
</feature>
<feature type="compositionally biased region" description="Polar residues" evidence="2">
    <location>
        <begin position="768"/>
        <end position="777"/>
    </location>
</feature>
<feature type="compositionally biased region" description="Low complexity" evidence="2">
    <location>
        <begin position="683"/>
        <end position="693"/>
    </location>
</feature>
<feature type="coiled-coil region" evidence="1">
    <location>
        <begin position="504"/>
        <end position="531"/>
    </location>
</feature>
<dbReference type="STRING" id="81824.A9V4J7"/>
<dbReference type="RefSeq" id="XP_001747643.1">
    <property type="nucleotide sequence ID" value="XM_001747591.1"/>
</dbReference>
<feature type="region of interest" description="Disordered" evidence="2">
    <location>
        <begin position="128"/>
        <end position="150"/>
    </location>
</feature>
<feature type="compositionally biased region" description="Low complexity" evidence="2">
    <location>
        <begin position="487"/>
        <end position="502"/>
    </location>
</feature>
<feature type="compositionally biased region" description="Basic and acidic residues" evidence="2">
    <location>
        <begin position="608"/>
        <end position="617"/>
    </location>
</feature>
<proteinExistence type="predicted"/>
<evidence type="ECO:0000256" key="1">
    <source>
        <dbReference type="SAM" id="Coils"/>
    </source>
</evidence>
<feature type="region of interest" description="Disordered" evidence="2">
    <location>
        <begin position="565"/>
        <end position="812"/>
    </location>
</feature>
<feature type="compositionally biased region" description="Low complexity" evidence="2">
    <location>
        <begin position="824"/>
        <end position="837"/>
    </location>
</feature>
<feature type="region of interest" description="Disordered" evidence="2">
    <location>
        <begin position="476"/>
        <end position="502"/>
    </location>
</feature>
<dbReference type="PANTHER" id="PTHR39063">
    <property type="entry name" value="ORAL-FACIAL-DIGITAL SYNDROME 1 PROTEIN HOMOLOG"/>
    <property type="match status" value="1"/>
</dbReference>
<feature type="coiled-coil region" evidence="1">
    <location>
        <begin position="211"/>
        <end position="320"/>
    </location>
</feature>
<reference evidence="3 4" key="1">
    <citation type="journal article" date="2008" name="Nature">
        <title>The genome of the choanoflagellate Monosiga brevicollis and the origin of metazoans.</title>
        <authorList>
            <consortium name="JGI Sequencing"/>
            <person name="King N."/>
            <person name="Westbrook M.J."/>
            <person name="Young S.L."/>
            <person name="Kuo A."/>
            <person name="Abedin M."/>
            <person name="Chapman J."/>
            <person name="Fairclough S."/>
            <person name="Hellsten U."/>
            <person name="Isogai Y."/>
            <person name="Letunic I."/>
            <person name="Marr M."/>
            <person name="Pincus D."/>
            <person name="Putnam N."/>
            <person name="Rokas A."/>
            <person name="Wright K.J."/>
            <person name="Zuzow R."/>
            <person name="Dirks W."/>
            <person name="Good M."/>
            <person name="Goodstein D."/>
            <person name="Lemons D."/>
            <person name="Li W."/>
            <person name="Lyons J.B."/>
            <person name="Morris A."/>
            <person name="Nichols S."/>
            <person name="Richter D.J."/>
            <person name="Salamov A."/>
            <person name="Bork P."/>
            <person name="Lim W.A."/>
            <person name="Manning G."/>
            <person name="Miller W.T."/>
            <person name="McGinnis W."/>
            <person name="Shapiro H."/>
            <person name="Tjian R."/>
            <person name="Grigoriev I.V."/>
            <person name="Rokhsar D."/>
        </authorList>
    </citation>
    <scope>NUCLEOTIDE SEQUENCE [LARGE SCALE GENOMIC DNA]</scope>
    <source>
        <strain evidence="4">MX1 / ATCC 50154</strain>
    </source>
</reference>
<evidence type="ECO:0000313" key="4">
    <source>
        <dbReference type="Proteomes" id="UP000001357"/>
    </source>
</evidence>
<feature type="compositionally biased region" description="Pro residues" evidence="2">
    <location>
        <begin position="706"/>
        <end position="715"/>
    </location>
</feature>
<feature type="region of interest" description="Disordered" evidence="2">
    <location>
        <begin position="938"/>
        <end position="961"/>
    </location>
</feature>
<dbReference type="InParanoid" id="A9V4J7"/>
<dbReference type="OMA" id="WERTIEC"/>
<feature type="compositionally biased region" description="Low complexity" evidence="2">
    <location>
        <begin position="730"/>
        <end position="740"/>
    </location>
</feature>
<dbReference type="InterPro" id="IPR055289">
    <property type="entry name" value="OFD1"/>
</dbReference>
<feature type="compositionally biased region" description="Low complexity" evidence="2">
    <location>
        <begin position="751"/>
        <end position="760"/>
    </location>
</feature>
<dbReference type="GeneID" id="5893005"/>
<dbReference type="GO" id="GO:0005813">
    <property type="term" value="C:centrosome"/>
    <property type="evidence" value="ECO:0000318"/>
    <property type="project" value="GO_Central"/>
</dbReference>
<dbReference type="EMBL" id="CH991559">
    <property type="protein sequence ID" value="EDQ87383.1"/>
    <property type="molecule type" value="Genomic_DNA"/>
</dbReference>
<dbReference type="KEGG" id="mbr:MONBRDRAFT_27183"/>
<name>A9V4J7_MONBE</name>
<accession>A9V4J7</accession>
<dbReference type="AlphaFoldDB" id="A9V4J7"/>
<feature type="compositionally biased region" description="Low complexity" evidence="2">
    <location>
        <begin position="780"/>
        <end position="794"/>
    </location>
</feature>
<dbReference type="GO" id="GO:0036064">
    <property type="term" value="C:ciliary basal body"/>
    <property type="evidence" value="ECO:0000318"/>
    <property type="project" value="GO_Central"/>
</dbReference>
<feature type="compositionally biased region" description="Low complexity" evidence="2">
    <location>
        <begin position="944"/>
        <end position="961"/>
    </location>
</feature>
<dbReference type="GO" id="GO:0005576">
    <property type="term" value="C:extracellular region"/>
    <property type="evidence" value="ECO:0007669"/>
    <property type="project" value="GOC"/>
</dbReference>